<reference evidence="2 3" key="1">
    <citation type="submission" date="2021-03" db="EMBL/GenBank/DDBJ databases">
        <title>Sequencing the genomes of 1000 actinobacteria strains.</title>
        <authorList>
            <person name="Klenk H.-P."/>
        </authorList>
    </citation>
    <scope>NUCLEOTIDE SEQUENCE [LARGE SCALE GENOMIC DNA]</scope>
    <source>
        <strain evidence="2 3">DSM 45510</strain>
    </source>
</reference>
<dbReference type="Pfam" id="PF01674">
    <property type="entry name" value="Lipase_2"/>
    <property type="match status" value="1"/>
</dbReference>
<keyword evidence="3" id="KW-1185">Reference proteome</keyword>
<gene>
    <name evidence="2" type="ORF">JOM49_008511</name>
</gene>
<feature type="chain" id="PRO_5047447910" evidence="1">
    <location>
        <begin position="27"/>
        <end position="225"/>
    </location>
</feature>
<evidence type="ECO:0000313" key="3">
    <source>
        <dbReference type="Proteomes" id="UP000741013"/>
    </source>
</evidence>
<dbReference type="EC" id="3.1.1.3" evidence="2"/>
<evidence type="ECO:0000313" key="2">
    <source>
        <dbReference type="EMBL" id="MBP2186985.1"/>
    </source>
</evidence>
<organism evidence="2 3">
    <name type="scientific">Amycolatopsis magusensis</name>
    <dbReference type="NCBI Taxonomy" id="882444"/>
    <lineage>
        <taxon>Bacteria</taxon>
        <taxon>Bacillati</taxon>
        <taxon>Actinomycetota</taxon>
        <taxon>Actinomycetes</taxon>
        <taxon>Pseudonocardiales</taxon>
        <taxon>Pseudonocardiaceae</taxon>
        <taxon>Amycolatopsis</taxon>
    </lineage>
</organism>
<dbReference type="Proteomes" id="UP000741013">
    <property type="component" value="Unassembled WGS sequence"/>
</dbReference>
<accession>A0ABS4Q5L5</accession>
<keyword evidence="2" id="KW-0378">Hydrolase</keyword>
<dbReference type="Gene3D" id="3.40.50.1820">
    <property type="entry name" value="alpha/beta hydrolase"/>
    <property type="match status" value="1"/>
</dbReference>
<dbReference type="GO" id="GO:0004806">
    <property type="term" value="F:triacylglycerol lipase activity"/>
    <property type="evidence" value="ECO:0007669"/>
    <property type="project" value="UniProtKB-EC"/>
</dbReference>
<sequence length="225" mass="23001">MSARKAAVLGALAMAGALLGAVPATAAEPAGREPILFVHGLFGAPNNFDTMSLRFRLNGYAKSELVSFGYDSTGSLTAAASQFAAKVQEVRAATGAAKVDVVTHSLGGLPSRWFVKVLDGAASVDDWISLGGPNQGGDPGTCPAPGSTACEQATKGSAFITQLNSGDPTPGSLSYTTFSSPCDTVVENEWTTLDGADHVDVGCVSHFNLVSDRDVFDEVLAATTG</sequence>
<comment type="caution">
    <text evidence="2">The sequence shown here is derived from an EMBL/GenBank/DDBJ whole genome shotgun (WGS) entry which is preliminary data.</text>
</comment>
<name>A0ABS4Q5L5_9PSEU</name>
<dbReference type="RefSeq" id="WP_209670422.1">
    <property type="nucleotide sequence ID" value="NZ_JAGGMS010000001.1"/>
</dbReference>
<evidence type="ECO:0000256" key="1">
    <source>
        <dbReference type="SAM" id="SignalP"/>
    </source>
</evidence>
<dbReference type="PANTHER" id="PTHR32015:SF1">
    <property type="entry name" value="LIPASE"/>
    <property type="match status" value="1"/>
</dbReference>
<keyword evidence="1" id="KW-0732">Signal</keyword>
<dbReference type="InterPro" id="IPR002918">
    <property type="entry name" value="Lipase_EstA/Esterase_EstB"/>
</dbReference>
<dbReference type="PANTHER" id="PTHR32015">
    <property type="entry name" value="FASTING INDUCED LIPASE"/>
    <property type="match status" value="1"/>
</dbReference>
<dbReference type="EMBL" id="JAGGMS010000001">
    <property type="protein sequence ID" value="MBP2186985.1"/>
    <property type="molecule type" value="Genomic_DNA"/>
</dbReference>
<dbReference type="InterPro" id="IPR029058">
    <property type="entry name" value="AB_hydrolase_fold"/>
</dbReference>
<feature type="signal peptide" evidence="1">
    <location>
        <begin position="1"/>
        <end position="26"/>
    </location>
</feature>
<proteinExistence type="predicted"/>
<dbReference type="SUPFAM" id="SSF53474">
    <property type="entry name" value="alpha/beta-Hydrolases"/>
    <property type="match status" value="1"/>
</dbReference>
<protein>
    <submittedName>
        <fullName evidence="2">Triacylglycerol lipase</fullName>
        <ecNumber evidence="2">3.1.1.3</ecNumber>
    </submittedName>
</protein>